<dbReference type="GO" id="GO:0016020">
    <property type="term" value="C:membrane"/>
    <property type="evidence" value="ECO:0007669"/>
    <property type="project" value="UniProtKB-SubCell"/>
</dbReference>
<feature type="transmembrane region" description="Helical" evidence="6">
    <location>
        <begin position="42"/>
        <end position="63"/>
    </location>
</feature>
<organism evidence="8 9">
    <name type="scientific">Sistotremastrum niveocremeum HHB9708</name>
    <dbReference type="NCBI Taxonomy" id="1314777"/>
    <lineage>
        <taxon>Eukaryota</taxon>
        <taxon>Fungi</taxon>
        <taxon>Dikarya</taxon>
        <taxon>Basidiomycota</taxon>
        <taxon>Agaricomycotina</taxon>
        <taxon>Agaricomycetes</taxon>
        <taxon>Sistotremastrales</taxon>
        <taxon>Sistotremastraceae</taxon>
        <taxon>Sertulicium</taxon>
        <taxon>Sertulicium niveocremeum</taxon>
    </lineage>
</organism>
<feature type="transmembrane region" description="Helical" evidence="6">
    <location>
        <begin position="84"/>
        <end position="103"/>
    </location>
</feature>
<evidence type="ECO:0000256" key="5">
    <source>
        <dbReference type="PROSITE-ProRule" id="PRU00205"/>
    </source>
</evidence>
<evidence type="ECO:0000256" key="2">
    <source>
        <dbReference type="ARBA" id="ARBA00022692"/>
    </source>
</evidence>
<evidence type="ECO:0000256" key="1">
    <source>
        <dbReference type="ARBA" id="ARBA00004141"/>
    </source>
</evidence>
<evidence type="ECO:0000256" key="6">
    <source>
        <dbReference type="SAM" id="Phobius"/>
    </source>
</evidence>
<evidence type="ECO:0000313" key="9">
    <source>
        <dbReference type="Proteomes" id="UP000076722"/>
    </source>
</evidence>
<dbReference type="GO" id="GO:0005783">
    <property type="term" value="C:endoplasmic reticulum"/>
    <property type="evidence" value="ECO:0007669"/>
    <property type="project" value="TreeGrafter"/>
</dbReference>
<dbReference type="PANTHER" id="PTHR13439">
    <property type="entry name" value="CT120 PROTEIN"/>
    <property type="match status" value="1"/>
</dbReference>
<feature type="transmembrane region" description="Helical" evidence="6">
    <location>
        <begin position="149"/>
        <end position="173"/>
    </location>
</feature>
<gene>
    <name evidence="8" type="ORF">SISNIDRAFT_490273</name>
</gene>
<comment type="subcellular location">
    <subcellularLocation>
        <location evidence="1">Membrane</location>
        <topology evidence="1">Multi-pass membrane protein</topology>
    </subcellularLocation>
</comment>
<feature type="transmembrane region" description="Helical" evidence="6">
    <location>
        <begin position="214"/>
        <end position="234"/>
    </location>
</feature>
<sequence>MDWVSALLAFLDDRYAESLYPISKPIANALGLRRLSDHFPSFCFAAFAFQSAFVISGIISPFISRHYTSLPKRTRYQWRVKSASQLNALTVLIMGYTCFHSPVLEQDKVYGWDASVGRLSAVAMGKISLQTYFRRDSQIPIFSFLWDTIEVIVAGGEIAFMIHGFACLCIFSLGFKPFVAYFIPRSLIWEASTPFLNIHWWLDKTGRTGSTIQLVNGIVLLSTFFCVRIVYGAYVTYHFWQALYSARDTMPLPVLITYIVGNGVLNILNWIWLSKMVSAITKRFTAKDEKVAPTADRNIDQVVEKAKDL</sequence>
<dbReference type="Proteomes" id="UP000076722">
    <property type="component" value="Unassembled WGS sequence"/>
</dbReference>
<keyword evidence="2 5" id="KW-0812">Transmembrane</keyword>
<dbReference type="PANTHER" id="PTHR13439:SF0">
    <property type="entry name" value="TOPOISOMERASE I DAMAGE AFFECTED PROTEIN 4"/>
    <property type="match status" value="1"/>
</dbReference>
<dbReference type="PROSITE" id="PS50922">
    <property type="entry name" value="TLC"/>
    <property type="match status" value="1"/>
</dbReference>
<dbReference type="EMBL" id="KV419438">
    <property type="protein sequence ID" value="KZS88259.1"/>
    <property type="molecule type" value="Genomic_DNA"/>
</dbReference>
<dbReference type="Pfam" id="PF03798">
    <property type="entry name" value="TRAM_LAG1_CLN8"/>
    <property type="match status" value="1"/>
</dbReference>
<name>A0A164P1E5_9AGAM</name>
<accession>A0A164P1E5</accession>
<reference evidence="8 9" key="1">
    <citation type="journal article" date="2016" name="Mol. Biol. Evol.">
        <title>Comparative Genomics of Early-Diverging Mushroom-Forming Fungi Provides Insights into the Origins of Lignocellulose Decay Capabilities.</title>
        <authorList>
            <person name="Nagy L.G."/>
            <person name="Riley R."/>
            <person name="Tritt A."/>
            <person name="Adam C."/>
            <person name="Daum C."/>
            <person name="Floudas D."/>
            <person name="Sun H."/>
            <person name="Yadav J.S."/>
            <person name="Pangilinan J."/>
            <person name="Larsson K.H."/>
            <person name="Matsuura K."/>
            <person name="Barry K."/>
            <person name="Labutti K."/>
            <person name="Kuo R."/>
            <person name="Ohm R.A."/>
            <person name="Bhattacharya S.S."/>
            <person name="Shirouzu T."/>
            <person name="Yoshinaga Y."/>
            <person name="Martin F.M."/>
            <person name="Grigoriev I.V."/>
            <person name="Hibbett D.S."/>
        </authorList>
    </citation>
    <scope>NUCLEOTIDE SEQUENCE [LARGE SCALE GENOMIC DNA]</scope>
    <source>
        <strain evidence="8 9">HHB9708</strain>
    </source>
</reference>
<evidence type="ECO:0000259" key="7">
    <source>
        <dbReference type="PROSITE" id="PS50922"/>
    </source>
</evidence>
<evidence type="ECO:0000313" key="8">
    <source>
        <dbReference type="EMBL" id="KZS88259.1"/>
    </source>
</evidence>
<protein>
    <submittedName>
        <fullName evidence="8">DUF887-domain-containing protein</fullName>
    </submittedName>
</protein>
<feature type="transmembrane region" description="Helical" evidence="6">
    <location>
        <begin position="254"/>
        <end position="273"/>
    </location>
</feature>
<evidence type="ECO:0000256" key="3">
    <source>
        <dbReference type="ARBA" id="ARBA00022989"/>
    </source>
</evidence>
<dbReference type="InterPro" id="IPR050846">
    <property type="entry name" value="TLCD"/>
</dbReference>
<proteinExistence type="predicted"/>
<dbReference type="STRING" id="1314777.A0A164P1E5"/>
<keyword evidence="4 5" id="KW-0472">Membrane</keyword>
<dbReference type="GO" id="GO:0055088">
    <property type="term" value="P:lipid homeostasis"/>
    <property type="evidence" value="ECO:0007669"/>
    <property type="project" value="TreeGrafter"/>
</dbReference>
<evidence type="ECO:0000256" key="4">
    <source>
        <dbReference type="ARBA" id="ARBA00023136"/>
    </source>
</evidence>
<dbReference type="OrthoDB" id="10266980at2759"/>
<dbReference type="AlphaFoldDB" id="A0A164P1E5"/>
<keyword evidence="9" id="KW-1185">Reference proteome</keyword>
<keyword evidence="3 6" id="KW-1133">Transmembrane helix</keyword>
<dbReference type="SMART" id="SM00724">
    <property type="entry name" value="TLC"/>
    <property type="match status" value="1"/>
</dbReference>
<dbReference type="InterPro" id="IPR006634">
    <property type="entry name" value="TLC-dom"/>
</dbReference>
<feature type="domain" description="TLC" evidence="7">
    <location>
        <begin position="73"/>
        <end position="285"/>
    </location>
</feature>